<evidence type="ECO:0000313" key="1">
    <source>
        <dbReference type="EMBL" id="CAA7263791.1"/>
    </source>
</evidence>
<dbReference type="InterPro" id="IPR032675">
    <property type="entry name" value="LRR_dom_sf"/>
</dbReference>
<keyword evidence="2" id="KW-1185">Reference proteome</keyword>
<dbReference type="AlphaFoldDB" id="A0A8S0VZL2"/>
<dbReference type="EMBL" id="CACVBS010000041">
    <property type="protein sequence ID" value="CAA7263791.1"/>
    <property type="molecule type" value="Genomic_DNA"/>
</dbReference>
<gene>
    <name evidence="1" type="ORF">AAE3_LOCUS6126</name>
</gene>
<dbReference type="Proteomes" id="UP000467700">
    <property type="component" value="Unassembled WGS sequence"/>
</dbReference>
<comment type="caution">
    <text evidence="1">The sequence shown here is derived from an EMBL/GenBank/DDBJ whole genome shotgun (WGS) entry which is preliminary data.</text>
</comment>
<dbReference type="SUPFAM" id="SSF52047">
    <property type="entry name" value="RNI-like"/>
    <property type="match status" value="1"/>
</dbReference>
<sequence>MGSIIPLFKLLSHFEPAFEDEEGVVTLGNIHGPISKSERTSFVTYASRVHSYDGLGEERIALSSYIQALQLTNRTCLLPNLRTLRVYGGPWEPEVYFFFSPSLRTVALRETDSEYHPDSSSVLHSLQRVTANLTSIDVSASWSTVGLGAISSIHFLKNLHLSHDHSTEGPKGPEGPFRLDVNFLLDLPCSESLSTLSIAYFDLFADQSTRHQQATAFPVLKRLRLLLSLTSMGPLTKLLQNAKMSSLQEVDISISPRRMDESEIAHWKNLFRALPVTTSNLQHFVLSATSEPSGAFWSNLNLSIKDFEHLSQCNLATFTVYPPIFSTLSLGDISSLLSRGGDLNLLTLRTPGLGFEVLVIIAQTLPKLTFLSAGIDGRQLLAADSIPILEHRLGTLIVTGRLERPLTLARLIDRIFPHLFYTLFSPSQDPDNEEWVQVESLLKVLREARSDERARSSRNV</sequence>
<proteinExistence type="predicted"/>
<accession>A0A8S0VZL2</accession>
<dbReference type="Gene3D" id="3.80.10.10">
    <property type="entry name" value="Ribonuclease Inhibitor"/>
    <property type="match status" value="1"/>
</dbReference>
<name>A0A8S0VZL2_CYCAE</name>
<protein>
    <submittedName>
        <fullName evidence="1">Uncharacterized protein</fullName>
    </submittedName>
</protein>
<dbReference type="OrthoDB" id="2950051at2759"/>
<reference evidence="1 2" key="1">
    <citation type="submission" date="2020-01" db="EMBL/GenBank/DDBJ databases">
        <authorList>
            <person name="Gupta K D."/>
        </authorList>
    </citation>
    <scope>NUCLEOTIDE SEQUENCE [LARGE SCALE GENOMIC DNA]</scope>
</reference>
<evidence type="ECO:0000313" key="2">
    <source>
        <dbReference type="Proteomes" id="UP000467700"/>
    </source>
</evidence>
<organism evidence="1 2">
    <name type="scientific">Cyclocybe aegerita</name>
    <name type="common">Black poplar mushroom</name>
    <name type="synonym">Agrocybe aegerita</name>
    <dbReference type="NCBI Taxonomy" id="1973307"/>
    <lineage>
        <taxon>Eukaryota</taxon>
        <taxon>Fungi</taxon>
        <taxon>Dikarya</taxon>
        <taxon>Basidiomycota</taxon>
        <taxon>Agaricomycotina</taxon>
        <taxon>Agaricomycetes</taxon>
        <taxon>Agaricomycetidae</taxon>
        <taxon>Agaricales</taxon>
        <taxon>Agaricineae</taxon>
        <taxon>Bolbitiaceae</taxon>
        <taxon>Cyclocybe</taxon>
    </lineage>
</organism>